<reference evidence="1" key="2">
    <citation type="journal article" date="2021" name="PeerJ">
        <title>Extensive microbial diversity within the chicken gut microbiome revealed by metagenomics and culture.</title>
        <authorList>
            <person name="Gilroy R."/>
            <person name="Ravi A."/>
            <person name="Getino M."/>
            <person name="Pursley I."/>
            <person name="Horton D.L."/>
            <person name="Alikhan N.F."/>
            <person name="Baker D."/>
            <person name="Gharbi K."/>
            <person name="Hall N."/>
            <person name="Watson M."/>
            <person name="Adriaenssens E.M."/>
            <person name="Foster-Nyarko E."/>
            <person name="Jarju S."/>
            <person name="Secka A."/>
            <person name="Antonio M."/>
            <person name="Oren A."/>
            <person name="Chaudhuri R.R."/>
            <person name="La Ragione R."/>
            <person name="Hildebrand F."/>
            <person name="Pallen M.J."/>
        </authorList>
    </citation>
    <scope>NUCLEOTIDE SEQUENCE</scope>
    <source>
        <strain evidence="1">11300</strain>
    </source>
</reference>
<dbReference type="EMBL" id="DVMO01000073">
    <property type="protein sequence ID" value="HIU27694.1"/>
    <property type="molecule type" value="Genomic_DNA"/>
</dbReference>
<name>A0A9D1I3T2_9FIRM</name>
<comment type="caution">
    <text evidence="1">The sequence shown here is derived from an EMBL/GenBank/DDBJ whole genome shotgun (WGS) entry which is preliminary data.</text>
</comment>
<dbReference type="Proteomes" id="UP000824091">
    <property type="component" value="Unassembled WGS sequence"/>
</dbReference>
<gene>
    <name evidence="1" type="ORF">IAD16_04895</name>
</gene>
<organism evidence="1 2">
    <name type="scientific">Candidatus Fimisoma avicola</name>
    <dbReference type="NCBI Taxonomy" id="2840826"/>
    <lineage>
        <taxon>Bacteria</taxon>
        <taxon>Bacillati</taxon>
        <taxon>Bacillota</taxon>
        <taxon>Clostridia</taxon>
        <taxon>Eubacteriales</taxon>
        <taxon>Candidatus Fimisoma</taxon>
    </lineage>
</organism>
<proteinExistence type="predicted"/>
<accession>A0A9D1I3T2</accession>
<feature type="non-terminal residue" evidence="1">
    <location>
        <position position="1"/>
    </location>
</feature>
<evidence type="ECO:0000313" key="2">
    <source>
        <dbReference type="Proteomes" id="UP000824091"/>
    </source>
</evidence>
<evidence type="ECO:0000313" key="1">
    <source>
        <dbReference type="EMBL" id="HIU27694.1"/>
    </source>
</evidence>
<sequence>LVKCIKFVVPEDLDAVPGAGQAICRRRNFKVRFIAHNIDTDYRCCESVVTVL</sequence>
<dbReference type="AlphaFoldDB" id="A0A9D1I3T2"/>
<reference evidence="1" key="1">
    <citation type="submission" date="2020-10" db="EMBL/GenBank/DDBJ databases">
        <authorList>
            <person name="Gilroy R."/>
        </authorList>
    </citation>
    <scope>NUCLEOTIDE SEQUENCE</scope>
    <source>
        <strain evidence="1">11300</strain>
    </source>
</reference>
<protein>
    <submittedName>
        <fullName evidence="1">VWA domain-containing protein</fullName>
    </submittedName>
</protein>